<protein>
    <submittedName>
        <fullName evidence="2">Alpha/beta fold hydrolase</fullName>
    </submittedName>
</protein>
<dbReference type="EMBL" id="CP149822">
    <property type="protein sequence ID" value="WZN40307.1"/>
    <property type="molecule type" value="Genomic_DNA"/>
</dbReference>
<feature type="domain" description="AB hydrolase-1" evidence="1">
    <location>
        <begin position="4"/>
        <end position="207"/>
    </location>
</feature>
<dbReference type="SUPFAM" id="SSF53474">
    <property type="entry name" value="alpha/beta-Hydrolases"/>
    <property type="match status" value="1"/>
</dbReference>
<gene>
    <name evidence="2" type="ORF">WJU16_20280</name>
</gene>
<sequence length="256" mass="28754">MKTIVFLTGCFVHHSCWDEWKVYFEKEGYTCIVPPWPHKNEPAATLRARQPDPAIASIRLADLKNYFSDIISALPQKPILIGRSFGGLLVQLMLQRDIASAGVAIHSVPPAGVLSTAFSFYRATWGPLGLFTPASKTFLMSVPQWQYAFTNGLPLQEQQATYDQLVIPESKRVARDGLGKEAKIDFRKPHVPLLFVAGEKDHIMPASLNHTNFKKYSKSEGVLEYKFFSGKTHSVLGQKGWEENAAFIHGWLKQHV</sequence>
<dbReference type="Pfam" id="PF12697">
    <property type="entry name" value="Abhydrolase_6"/>
    <property type="match status" value="1"/>
</dbReference>
<dbReference type="RefSeq" id="WP_341835230.1">
    <property type="nucleotide sequence ID" value="NZ_CP149822.1"/>
</dbReference>
<dbReference type="InterPro" id="IPR029058">
    <property type="entry name" value="AB_hydrolase_fold"/>
</dbReference>
<keyword evidence="3" id="KW-1185">Reference proteome</keyword>
<proteinExistence type="predicted"/>
<reference evidence="3" key="1">
    <citation type="submission" date="2024-03" db="EMBL/GenBank/DDBJ databases">
        <title>Chitinophaga horti sp. nov., isolated from garden soil.</title>
        <authorList>
            <person name="Lee D.S."/>
            <person name="Han D.M."/>
            <person name="Baek J.H."/>
            <person name="Choi D.G."/>
            <person name="Jeon J.H."/>
            <person name="Jeon C.O."/>
        </authorList>
    </citation>
    <scope>NUCLEOTIDE SEQUENCE [LARGE SCALE GENOMIC DNA]</scope>
    <source>
        <strain evidence="3">GPA1</strain>
    </source>
</reference>
<dbReference type="Proteomes" id="UP001485459">
    <property type="component" value="Chromosome"/>
</dbReference>
<dbReference type="Gene3D" id="3.40.50.1820">
    <property type="entry name" value="alpha/beta hydrolase"/>
    <property type="match status" value="1"/>
</dbReference>
<dbReference type="InterPro" id="IPR000073">
    <property type="entry name" value="AB_hydrolase_1"/>
</dbReference>
<evidence type="ECO:0000313" key="2">
    <source>
        <dbReference type="EMBL" id="WZN40307.1"/>
    </source>
</evidence>
<name>A0ABZ2YKM8_9BACT</name>
<evidence type="ECO:0000259" key="1">
    <source>
        <dbReference type="Pfam" id="PF12697"/>
    </source>
</evidence>
<accession>A0ABZ2YKM8</accession>
<dbReference type="GO" id="GO:0016787">
    <property type="term" value="F:hydrolase activity"/>
    <property type="evidence" value="ECO:0007669"/>
    <property type="project" value="UniProtKB-KW"/>
</dbReference>
<evidence type="ECO:0000313" key="3">
    <source>
        <dbReference type="Proteomes" id="UP001485459"/>
    </source>
</evidence>
<organism evidence="2 3">
    <name type="scientific">Chitinophaga pollutisoli</name>
    <dbReference type="NCBI Taxonomy" id="3133966"/>
    <lineage>
        <taxon>Bacteria</taxon>
        <taxon>Pseudomonadati</taxon>
        <taxon>Bacteroidota</taxon>
        <taxon>Chitinophagia</taxon>
        <taxon>Chitinophagales</taxon>
        <taxon>Chitinophagaceae</taxon>
        <taxon>Chitinophaga</taxon>
    </lineage>
</organism>
<keyword evidence="2" id="KW-0378">Hydrolase</keyword>